<dbReference type="AlphaFoldDB" id="A0AA88DKP3"/>
<evidence type="ECO:0000313" key="3">
    <source>
        <dbReference type="Proteomes" id="UP001187192"/>
    </source>
</evidence>
<accession>A0AA88DKP3</accession>
<dbReference type="EMBL" id="BTGU01000067">
    <property type="protein sequence ID" value="GMN56964.1"/>
    <property type="molecule type" value="Genomic_DNA"/>
</dbReference>
<dbReference type="Proteomes" id="UP001187192">
    <property type="component" value="Unassembled WGS sequence"/>
</dbReference>
<organism evidence="2 3">
    <name type="scientific">Ficus carica</name>
    <name type="common">Common fig</name>
    <dbReference type="NCBI Taxonomy" id="3494"/>
    <lineage>
        <taxon>Eukaryota</taxon>
        <taxon>Viridiplantae</taxon>
        <taxon>Streptophyta</taxon>
        <taxon>Embryophyta</taxon>
        <taxon>Tracheophyta</taxon>
        <taxon>Spermatophyta</taxon>
        <taxon>Magnoliopsida</taxon>
        <taxon>eudicotyledons</taxon>
        <taxon>Gunneridae</taxon>
        <taxon>Pentapetalae</taxon>
        <taxon>rosids</taxon>
        <taxon>fabids</taxon>
        <taxon>Rosales</taxon>
        <taxon>Moraceae</taxon>
        <taxon>Ficeae</taxon>
        <taxon>Ficus</taxon>
    </lineage>
</organism>
<protein>
    <submittedName>
        <fullName evidence="2">Uncharacterized protein</fullName>
    </submittedName>
</protein>
<name>A0AA88DKP3_FICCA</name>
<proteinExistence type="predicted"/>
<feature type="region of interest" description="Disordered" evidence="1">
    <location>
        <begin position="14"/>
        <end position="73"/>
    </location>
</feature>
<evidence type="ECO:0000313" key="2">
    <source>
        <dbReference type="EMBL" id="GMN56964.1"/>
    </source>
</evidence>
<comment type="caution">
    <text evidence="2">The sequence shown here is derived from an EMBL/GenBank/DDBJ whole genome shotgun (WGS) entry which is preliminary data.</text>
</comment>
<evidence type="ECO:0000256" key="1">
    <source>
        <dbReference type="SAM" id="MobiDB-lite"/>
    </source>
</evidence>
<gene>
    <name evidence="2" type="ORF">TIFTF001_026073</name>
</gene>
<feature type="compositionally biased region" description="Acidic residues" evidence="1">
    <location>
        <begin position="53"/>
        <end position="65"/>
    </location>
</feature>
<keyword evidence="3" id="KW-1185">Reference proteome</keyword>
<reference evidence="2" key="1">
    <citation type="submission" date="2023-07" db="EMBL/GenBank/DDBJ databases">
        <title>draft genome sequence of fig (Ficus carica).</title>
        <authorList>
            <person name="Takahashi T."/>
            <person name="Nishimura K."/>
        </authorList>
    </citation>
    <scope>NUCLEOTIDE SEQUENCE</scope>
</reference>
<sequence>MHVIYIDMHLRAERVDTPPTVSFEDAEDANNHVEAPTLHQPEAIGGDDAHLDSEEDDPTEVFSETDDGKTGVS</sequence>